<accession>A0A511HFV5</accession>
<comment type="caution">
    <text evidence="3">The sequence shown here is derived from an EMBL/GenBank/DDBJ whole genome shotgun (WGS) entry which is preliminary data.</text>
</comment>
<feature type="domain" description="YdhG-like" evidence="2">
    <location>
        <begin position="143"/>
        <end position="238"/>
    </location>
</feature>
<gene>
    <name evidence="3" type="ORF">MVI01_42050</name>
    <name evidence="4" type="ORF">SAMN04488504_11922</name>
</gene>
<protein>
    <recommendedName>
        <fullName evidence="2">YdhG-like domain-containing protein</fullName>
    </recommendedName>
</protein>
<feature type="region of interest" description="Disordered" evidence="1">
    <location>
        <begin position="101"/>
        <end position="128"/>
    </location>
</feature>
<reference evidence="3 6" key="2">
    <citation type="submission" date="2019-07" db="EMBL/GenBank/DDBJ databases">
        <title>Whole genome shotgun sequence of Myxococcus virescens NBRC 100334.</title>
        <authorList>
            <person name="Hosoyama A."/>
            <person name="Uohara A."/>
            <person name="Ohji S."/>
            <person name="Ichikawa N."/>
        </authorList>
    </citation>
    <scope>NUCLEOTIDE SEQUENCE [LARGE SCALE GENOMIC DNA]</scope>
    <source>
        <strain evidence="3 6">NBRC 100334</strain>
    </source>
</reference>
<name>A0A511HFV5_9BACT</name>
<evidence type="ECO:0000313" key="6">
    <source>
        <dbReference type="Proteomes" id="UP000321224"/>
    </source>
</evidence>
<dbReference type="AlphaFoldDB" id="A0A511HFV5"/>
<evidence type="ECO:0000259" key="2">
    <source>
        <dbReference type="Pfam" id="PF08818"/>
    </source>
</evidence>
<feature type="region of interest" description="Disordered" evidence="1">
    <location>
        <begin position="61"/>
        <end position="83"/>
    </location>
</feature>
<evidence type="ECO:0000313" key="4">
    <source>
        <dbReference type="EMBL" id="SDF06632.1"/>
    </source>
</evidence>
<organism evidence="3 6">
    <name type="scientific">Myxococcus virescens</name>
    <dbReference type="NCBI Taxonomy" id="83456"/>
    <lineage>
        <taxon>Bacteria</taxon>
        <taxon>Pseudomonadati</taxon>
        <taxon>Myxococcota</taxon>
        <taxon>Myxococcia</taxon>
        <taxon>Myxococcales</taxon>
        <taxon>Cystobacterineae</taxon>
        <taxon>Myxococcaceae</taxon>
        <taxon>Myxococcus</taxon>
    </lineage>
</organism>
<proteinExistence type="predicted"/>
<dbReference type="EMBL" id="FNAJ01000019">
    <property type="protein sequence ID" value="SDF06632.1"/>
    <property type="molecule type" value="Genomic_DNA"/>
</dbReference>
<evidence type="ECO:0000256" key="1">
    <source>
        <dbReference type="SAM" id="MobiDB-lite"/>
    </source>
</evidence>
<dbReference type="Gene3D" id="3.90.1150.200">
    <property type="match status" value="1"/>
</dbReference>
<dbReference type="Pfam" id="PF08818">
    <property type="entry name" value="DUF1801"/>
    <property type="match status" value="1"/>
</dbReference>
<reference evidence="4 5" key="1">
    <citation type="submission" date="2016-10" db="EMBL/GenBank/DDBJ databases">
        <authorList>
            <person name="Varghese N."/>
            <person name="Submissions S."/>
        </authorList>
    </citation>
    <scope>NUCLEOTIDE SEQUENCE [LARGE SCALE GENOMIC DNA]</scope>
    <source>
        <strain evidence="4 5">DSM 2260</strain>
    </source>
</reference>
<evidence type="ECO:0000313" key="5">
    <source>
        <dbReference type="Proteomes" id="UP000198717"/>
    </source>
</evidence>
<dbReference type="EMBL" id="BJVY01000024">
    <property type="protein sequence ID" value="GEL72421.1"/>
    <property type="molecule type" value="Genomic_DNA"/>
</dbReference>
<sequence>MFVGVQSTYSLWRREDVSGNREPQWESVLRLENLVDPPSPLLGIGGRLLFSGLYPFVLPSTAKGRDAPTETGGQPRLHQECGGRHRMPPCFLHPTRVLSDAGNVGDTASPREGRQMKSQAKTDGESASELINERIAELGDWRGDTLARVRALIKEAVPEVVEEWKWRGTPVWSHGGGICTGEAYKKAVKLTFFKGASLEDPAGLFNSSLDGNVRRAIDIHEGEVLDAKAFKALIRAAVALNTSSGKKPTKRSK</sequence>
<dbReference type="Proteomes" id="UP000321224">
    <property type="component" value="Unassembled WGS sequence"/>
</dbReference>
<dbReference type="Proteomes" id="UP000198717">
    <property type="component" value="Unassembled WGS sequence"/>
</dbReference>
<feature type="compositionally biased region" description="Basic and acidic residues" evidence="1">
    <location>
        <begin position="109"/>
        <end position="124"/>
    </location>
</feature>
<evidence type="ECO:0000313" key="3">
    <source>
        <dbReference type="EMBL" id="GEL72421.1"/>
    </source>
</evidence>
<dbReference type="InterPro" id="IPR014922">
    <property type="entry name" value="YdhG-like"/>
</dbReference>
<keyword evidence="5" id="KW-1185">Reference proteome</keyword>
<dbReference type="SUPFAM" id="SSF159888">
    <property type="entry name" value="YdhG-like"/>
    <property type="match status" value="1"/>
</dbReference>